<name>A0A4U9CY28_RAOTE</name>
<dbReference type="AlphaFoldDB" id="A0A4U9CY28"/>
<dbReference type="EMBL" id="CABDVU010000001">
    <property type="protein sequence ID" value="VTN08618.1"/>
    <property type="molecule type" value="Genomic_DNA"/>
</dbReference>
<protein>
    <submittedName>
        <fullName evidence="1">Uncharacterized protein</fullName>
    </submittedName>
</protein>
<evidence type="ECO:0000313" key="2">
    <source>
        <dbReference type="Proteomes" id="UP000339249"/>
    </source>
</evidence>
<gene>
    <name evidence="1" type="ORF">NCTC9185_00496</name>
</gene>
<organism evidence="1 2">
    <name type="scientific">Raoultella terrigena</name>
    <name type="common">Klebsiella terrigena</name>
    <dbReference type="NCBI Taxonomy" id="577"/>
    <lineage>
        <taxon>Bacteria</taxon>
        <taxon>Pseudomonadati</taxon>
        <taxon>Pseudomonadota</taxon>
        <taxon>Gammaproteobacteria</taxon>
        <taxon>Enterobacterales</taxon>
        <taxon>Enterobacteriaceae</taxon>
        <taxon>Klebsiella/Raoultella group</taxon>
        <taxon>Raoultella</taxon>
    </lineage>
</organism>
<dbReference type="Proteomes" id="UP000339249">
    <property type="component" value="Unassembled WGS sequence"/>
</dbReference>
<evidence type="ECO:0000313" key="1">
    <source>
        <dbReference type="EMBL" id="VTN08618.1"/>
    </source>
</evidence>
<accession>A0A4U9CY28</accession>
<sequence length="56" mass="6523">MNKEMNKETILSRANIDVYAVTHLHYYCYRRSGVLFIYSFLIDYLPGGTAAVMKML</sequence>
<proteinExistence type="predicted"/>
<reference evidence="1 2" key="1">
    <citation type="submission" date="2019-04" db="EMBL/GenBank/DDBJ databases">
        <authorList>
            <consortium name="Pathogen Informatics"/>
        </authorList>
    </citation>
    <scope>NUCLEOTIDE SEQUENCE [LARGE SCALE GENOMIC DNA]</scope>
    <source>
        <strain evidence="1 2">NCTC9185</strain>
    </source>
</reference>